<dbReference type="InterPro" id="IPR029058">
    <property type="entry name" value="AB_hydrolase_fold"/>
</dbReference>
<accession>A0ABW9SYQ6</accession>
<feature type="transmembrane region" description="Helical" evidence="4">
    <location>
        <begin position="54"/>
        <end position="75"/>
    </location>
</feature>
<reference evidence="5 6" key="1">
    <citation type="submission" date="2019-11" db="EMBL/GenBank/DDBJ databases">
        <title>Draft genome sequences of five Paenibacillus species of dairy origin.</title>
        <authorList>
            <person name="Olajide A.M."/>
            <person name="Chen S."/>
            <person name="Lapointe G."/>
        </authorList>
    </citation>
    <scope>NUCLEOTIDE SEQUENCE [LARGE SCALE GENOMIC DNA]</scope>
    <source>
        <strain evidence="5 6">3CS1</strain>
    </source>
</reference>
<dbReference type="PANTHER" id="PTHR10272:SF0">
    <property type="entry name" value="PLATELET-ACTIVATING FACTOR ACETYLHYDROLASE"/>
    <property type="match status" value="1"/>
</dbReference>
<proteinExistence type="predicted"/>
<comment type="caution">
    <text evidence="5">The sequence shown here is derived from an EMBL/GenBank/DDBJ whole genome shotgun (WGS) entry which is preliminary data.</text>
</comment>
<evidence type="ECO:0000313" key="5">
    <source>
        <dbReference type="EMBL" id="MUG66150.1"/>
    </source>
</evidence>
<organism evidence="5 6">
    <name type="scientific">Paenibacillus campinasensis</name>
    <dbReference type="NCBI Taxonomy" id="66347"/>
    <lineage>
        <taxon>Bacteria</taxon>
        <taxon>Bacillati</taxon>
        <taxon>Bacillota</taxon>
        <taxon>Bacilli</taxon>
        <taxon>Bacillales</taxon>
        <taxon>Paenibacillaceae</taxon>
        <taxon>Paenibacillus</taxon>
    </lineage>
</organism>
<evidence type="ECO:0000256" key="1">
    <source>
        <dbReference type="ARBA" id="ARBA00022801"/>
    </source>
</evidence>
<dbReference type="Gene3D" id="3.40.50.1820">
    <property type="entry name" value="alpha/beta hydrolase"/>
    <property type="match status" value="1"/>
</dbReference>
<keyword evidence="4" id="KW-0812">Transmembrane</keyword>
<feature type="transmembrane region" description="Helical" evidence="4">
    <location>
        <begin position="96"/>
        <end position="117"/>
    </location>
</feature>
<keyword evidence="3" id="KW-0443">Lipid metabolism</keyword>
<dbReference type="Pfam" id="PF03403">
    <property type="entry name" value="PAF-AH_p_II"/>
    <property type="match status" value="2"/>
</dbReference>
<dbReference type="RefSeq" id="WP_155617905.1">
    <property type="nucleotide sequence ID" value="NZ_WOAA01000005.1"/>
</dbReference>
<dbReference type="Proteomes" id="UP000435177">
    <property type="component" value="Unassembled WGS sequence"/>
</dbReference>
<evidence type="ECO:0000256" key="3">
    <source>
        <dbReference type="ARBA" id="ARBA00023098"/>
    </source>
</evidence>
<dbReference type="PANTHER" id="PTHR10272">
    <property type="entry name" value="PLATELET-ACTIVATING FACTOR ACETYLHYDROLASE"/>
    <property type="match status" value="1"/>
</dbReference>
<keyword evidence="6" id="KW-1185">Reference proteome</keyword>
<keyword evidence="1" id="KW-0378">Hydrolase</keyword>
<dbReference type="EMBL" id="WOAA01000005">
    <property type="protein sequence ID" value="MUG66150.1"/>
    <property type="molecule type" value="Genomic_DNA"/>
</dbReference>
<sequence>MRTFETLLLIVNLGLLIICTLWPSRHPLRLRAAAAGITALLSMIQMVAEGFRWQMIPVYAVSLLLGLSALVLILNKHKRSRQPRSGLRFGIRWLRTCVTVLLLVMYTGVSVAIPSLLPVFAFATPSGPHGVGTTSLILVDERRDEPHTEDPSDHRRLALQIWYPASIEERPHDKRADYIEHLPIILEGLEQAISIPPFLMSQLRYVQTHAYREAEVALDQERYPVLLFSHGLTGFRNQNTFQVEDLASRGYIVVGIDHPYDAAAVVFPDHTAMLKLDNLSGFEAYEAKNRLWVEDIKFVLDYLERVSPAEEDHFLSGRMDMDKVGMFGHSFGGATAAQMLMEDPRIKASLNMDGALYGQPIPEEGFDRPYMQMNADKSIDYENFVKSLDEAIEASGSNREEYEAFWAEMTSRRNHAASGDSAYSIVLAKADHMSFTDFYLFSPLLALNSTSPRQLHHSVNEVTAAFFDQYVKGEDGISIERTIDSLHGITAEQR</sequence>
<gene>
    <name evidence="5" type="ORF">GNP94_09005</name>
</gene>
<keyword evidence="4" id="KW-1133">Transmembrane helix</keyword>
<evidence type="ECO:0000256" key="4">
    <source>
        <dbReference type="SAM" id="Phobius"/>
    </source>
</evidence>
<protein>
    <submittedName>
        <fullName evidence="5">Acetylhydrolase</fullName>
    </submittedName>
</protein>
<keyword evidence="2" id="KW-0442">Lipid degradation</keyword>
<evidence type="ECO:0000313" key="6">
    <source>
        <dbReference type="Proteomes" id="UP000435177"/>
    </source>
</evidence>
<name>A0ABW9SYQ6_9BACL</name>
<dbReference type="SUPFAM" id="SSF53474">
    <property type="entry name" value="alpha/beta-Hydrolases"/>
    <property type="match status" value="1"/>
</dbReference>
<feature type="transmembrane region" description="Helical" evidence="4">
    <location>
        <begin position="6"/>
        <end position="23"/>
    </location>
</feature>
<evidence type="ECO:0000256" key="2">
    <source>
        <dbReference type="ARBA" id="ARBA00022963"/>
    </source>
</evidence>
<keyword evidence="4" id="KW-0472">Membrane</keyword>